<accession>A0A926VD98</accession>
<organism evidence="2 3">
    <name type="scientific">Aerosakkonema funiforme FACHB-1375</name>
    <dbReference type="NCBI Taxonomy" id="2949571"/>
    <lineage>
        <taxon>Bacteria</taxon>
        <taxon>Bacillati</taxon>
        <taxon>Cyanobacteriota</taxon>
        <taxon>Cyanophyceae</taxon>
        <taxon>Oscillatoriophycideae</taxon>
        <taxon>Aerosakkonematales</taxon>
        <taxon>Aerosakkonemataceae</taxon>
        <taxon>Aerosakkonema</taxon>
    </lineage>
</organism>
<evidence type="ECO:0000313" key="3">
    <source>
        <dbReference type="Proteomes" id="UP000641646"/>
    </source>
</evidence>
<dbReference type="AlphaFoldDB" id="A0A926VD98"/>
<keyword evidence="1" id="KW-0472">Membrane</keyword>
<proteinExistence type="predicted"/>
<sequence>MLKRTDSNSQDLFAVYYIVYGSLAGGDVLVKAIFWSGPYPDFISALKAAENLKITHEQDDSFVVRKYLGEIKYGSSK</sequence>
<evidence type="ECO:0000256" key="1">
    <source>
        <dbReference type="SAM" id="Phobius"/>
    </source>
</evidence>
<protein>
    <submittedName>
        <fullName evidence="2">Uncharacterized protein</fullName>
    </submittedName>
</protein>
<keyword evidence="1" id="KW-0812">Transmembrane</keyword>
<dbReference type="Proteomes" id="UP000641646">
    <property type="component" value="Unassembled WGS sequence"/>
</dbReference>
<keyword evidence="1" id="KW-1133">Transmembrane helix</keyword>
<feature type="transmembrane region" description="Helical" evidence="1">
    <location>
        <begin position="12"/>
        <end position="34"/>
    </location>
</feature>
<evidence type="ECO:0000313" key="2">
    <source>
        <dbReference type="EMBL" id="MBD2181248.1"/>
    </source>
</evidence>
<dbReference type="EMBL" id="JACJPW010000018">
    <property type="protein sequence ID" value="MBD2181248.1"/>
    <property type="molecule type" value="Genomic_DNA"/>
</dbReference>
<keyword evidence="3" id="KW-1185">Reference proteome</keyword>
<comment type="caution">
    <text evidence="2">The sequence shown here is derived from an EMBL/GenBank/DDBJ whole genome shotgun (WGS) entry which is preliminary data.</text>
</comment>
<reference evidence="2" key="1">
    <citation type="journal article" date="2015" name="ISME J.">
        <title>Draft Genome Sequence of Streptomyces incarnatus NRRL8089, which Produces the Nucleoside Antibiotic Sinefungin.</title>
        <authorList>
            <person name="Oshima K."/>
            <person name="Hattori M."/>
            <person name="Shimizu H."/>
            <person name="Fukuda K."/>
            <person name="Nemoto M."/>
            <person name="Inagaki K."/>
            <person name="Tamura T."/>
        </authorList>
    </citation>
    <scope>NUCLEOTIDE SEQUENCE</scope>
    <source>
        <strain evidence="2">FACHB-1375</strain>
    </source>
</reference>
<name>A0A926VD98_9CYAN</name>
<dbReference type="RefSeq" id="WP_190464014.1">
    <property type="nucleotide sequence ID" value="NZ_JACJPW010000018.1"/>
</dbReference>
<reference evidence="2" key="2">
    <citation type="submission" date="2020-08" db="EMBL/GenBank/DDBJ databases">
        <authorList>
            <person name="Chen M."/>
            <person name="Teng W."/>
            <person name="Zhao L."/>
            <person name="Hu C."/>
            <person name="Zhou Y."/>
            <person name="Han B."/>
            <person name="Song L."/>
            <person name="Shu W."/>
        </authorList>
    </citation>
    <scope>NUCLEOTIDE SEQUENCE</scope>
    <source>
        <strain evidence="2">FACHB-1375</strain>
    </source>
</reference>
<gene>
    <name evidence="2" type="ORF">H6G03_09045</name>
</gene>